<evidence type="ECO:0000256" key="1">
    <source>
        <dbReference type="SAM" id="MobiDB-lite"/>
    </source>
</evidence>
<evidence type="ECO:0000313" key="3">
    <source>
        <dbReference type="Proteomes" id="UP000309340"/>
    </source>
</evidence>
<gene>
    <name evidence="2" type="ORF">B0A55_13167</name>
</gene>
<keyword evidence="3" id="KW-1185">Reference proteome</keyword>
<feature type="region of interest" description="Disordered" evidence="1">
    <location>
        <begin position="1"/>
        <end position="191"/>
    </location>
</feature>
<feature type="compositionally biased region" description="Low complexity" evidence="1">
    <location>
        <begin position="24"/>
        <end position="34"/>
    </location>
</feature>
<dbReference type="EMBL" id="NAJQ01001534">
    <property type="protein sequence ID" value="TKA57299.1"/>
    <property type="molecule type" value="Genomic_DNA"/>
</dbReference>
<organism evidence="2 3">
    <name type="scientific">Friedmanniomyces simplex</name>
    <dbReference type="NCBI Taxonomy" id="329884"/>
    <lineage>
        <taxon>Eukaryota</taxon>
        <taxon>Fungi</taxon>
        <taxon>Dikarya</taxon>
        <taxon>Ascomycota</taxon>
        <taxon>Pezizomycotina</taxon>
        <taxon>Dothideomycetes</taxon>
        <taxon>Dothideomycetidae</taxon>
        <taxon>Mycosphaerellales</taxon>
        <taxon>Teratosphaeriaceae</taxon>
        <taxon>Friedmanniomyces</taxon>
    </lineage>
</organism>
<proteinExistence type="predicted"/>
<dbReference type="AlphaFoldDB" id="A0A4V5NBZ3"/>
<accession>A0A4V5NBZ3</accession>
<dbReference type="Proteomes" id="UP000309340">
    <property type="component" value="Unassembled WGS sequence"/>
</dbReference>
<sequence>MKRKPVLPPRKATTTQAGAGGLPAGLASASGTSLDVGGRHSSEVSTLNDGASIPSAQEEWNGIEDDFGPWRENSGRESSYEEREGSLTPAIGQDDIEALLADSGPSAGMAASVDEESQHDETGVQASPDVAAERQVPPPLPARRPARKAAEHIVDAPADVVAEQYGTDLGMQDTPPTGSRDTADDGPTQDNGYAAALAKYIAAEDVAASGEHLGAGESGIPLSEPEALPEPHAGKDGESTATGVDARGAESKADGMEPVGQAP</sequence>
<feature type="region of interest" description="Disordered" evidence="1">
    <location>
        <begin position="212"/>
        <end position="263"/>
    </location>
</feature>
<name>A0A4V5NBZ3_9PEZI</name>
<feature type="compositionally biased region" description="Basic and acidic residues" evidence="1">
    <location>
        <begin position="73"/>
        <end position="85"/>
    </location>
</feature>
<evidence type="ECO:0000313" key="2">
    <source>
        <dbReference type="EMBL" id="TKA57299.1"/>
    </source>
</evidence>
<protein>
    <submittedName>
        <fullName evidence="2">Uncharacterized protein</fullName>
    </submittedName>
</protein>
<reference evidence="2 3" key="1">
    <citation type="submission" date="2017-03" db="EMBL/GenBank/DDBJ databases">
        <title>Genomes of endolithic fungi from Antarctica.</title>
        <authorList>
            <person name="Coleine C."/>
            <person name="Masonjones S."/>
            <person name="Stajich J.E."/>
        </authorList>
    </citation>
    <scope>NUCLEOTIDE SEQUENCE [LARGE SCALE GENOMIC DNA]</scope>
    <source>
        <strain evidence="2 3">CCFEE 5184</strain>
    </source>
</reference>
<comment type="caution">
    <text evidence="2">The sequence shown here is derived from an EMBL/GenBank/DDBJ whole genome shotgun (WGS) entry which is preliminary data.</text>
</comment>